<comment type="function">
    <text evidence="1">Subunit of the oligosaccharyl transferase (OST) complex that catalyzes the initial transfer of a defined glycan (Glc(3)Man(9)GlcNAc(2) in eukaryotes) from the lipid carrier dolichol-pyrophosphate to an asparagine residue within an Asn-X-Ser/Thr consensus motif in nascent polypeptide chains, the first step in protein N-glycosylation. N-glycosylation occurs cotranslationally and the complex associates with the Sec61 complex at the channel-forming translocon complex that mediates protein translocation across the endoplasmic reticulum (ER). All subunits are required for a maximal enzyme activity.</text>
</comment>
<keyword evidence="4 9" id="KW-0812">Transmembrane</keyword>
<feature type="signal peptide" evidence="10">
    <location>
        <begin position="1"/>
        <end position="19"/>
    </location>
</feature>
<feature type="chain" id="PRO_5007885817" evidence="10">
    <location>
        <begin position="20"/>
        <end position="324"/>
    </location>
</feature>
<evidence type="ECO:0000256" key="1">
    <source>
        <dbReference type="ARBA" id="ARBA00002791"/>
    </source>
</evidence>
<evidence type="ECO:0000256" key="2">
    <source>
        <dbReference type="ARBA" id="ARBA00004477"/>
    </source>
</evidence>
<protein>
    <submittedName>
        <fullName evidence="11">Ost3p</fullName>
    </submittedName>
</protein>
<dbReference type="PANTHER" id="PTHR12692">
    <property type="entry name" value="DOLICHYL-DIPHOSPHOOLIGOSACCHARIDE--PROTEIN GLYCOSYLTRANSFERASE-RELATED"/>
    <property type="match status" value="1"/>
</dbReference>
<evidence type="ECO:0000256" key="3">
    <source>
        <dbReference type="ARBA" id="ARBA00009561"/>
    </source>
</evidence>
<feature type="transmembrane region" description="Helical" evidence="9">
    <location>
        <begin position="207"/>
        <end position="225"/>
    </location>
</feature>
<dbReference type="AlphaFoldDB" id="A0A167EL43"/>
<accession>A0A167EL43</accession>
<keyword evidence="6" id="KW-0256">Endoplasmic reticulum</keyword>
<dbReference type="Gene3D" id="3.40.30.10">
    <property type="entry name" value="Glutaredoxin"/>
    <property type="match status" value="1"/>
</dbReference>
<dbReference type="OrthoDB" id="67566at2759"/>
<feature type="transmembrane region" description="Helical" evidence="9">
    <location>
        <begin position="288"/>
        <end position="306"/>
    </location>
</feature>
<proteinExistence type="inferred from homology"/>
<keyword evidence="8 9" id="KW-0472">Membrane</keyword>
<dbReference type="Proteomes" id="UP000189580">
    <property type="component" value="Chromosome d"/>
</dbReference>
<evidence type="ECO:0000256" key="7">
    <source>
        <dbReference type="ARBA" id="ARBA00022989"/>
    </source>
</evidence>
<dbReference type="EMBL" id="CP014502">
    <property type="protein sequence ID" value="ANB14202.1"/>
    <property type="molecule type" value="Genomic_DNA"/>
</dbReference>
<comment type="subcellular location">
    <subcellularLocation>
        <location evidence="2">Endoplasmic reticulum membrane</location>
        <topology evidence="2">Multi-pass membrane protein</topology>
    </subcellularLocation>
</comment>
<dbReference type="Pfam" id="PF04756">
    <property type="entry name" value="OST3_OST6"/>
    <property type="match status" value="1"/>
</dbReference>
<feature type="transmembrane region" description="Helical" evidence="9">
    <location>
        <begin position="259"/>
        <end position="276"/>
    </location>
</feature>
<dbReference type="GO" id="GO:0008250">
    <property type="term" value="C:oligosaccharyltransferase complex"/>
    <property type="evidence" value="ECO:0007669"/>
    <property type="project" value="TreeGrafter"/>
</dbReference>
<evidence type="ECO:0000256" key="8">
    <source>
        <dbReference type="ARBA" id="ARBA00023136"/>
    </source>
</evidence>
<dbReference type="GO" id="GO:0018279">
    <property type="term" value="P:protein N-linked glycosylation via asparagine"/>
    <property type="evidence" value="ECO:0007669"/>
    <property type="project" value="TreeGrafter"/>
</dbReference>
<gene>
    <name evidence="11" type="primary">OST3</name>
    <name evidence="11" type="ORF">AWJ20_5163</name>
</gene>
<dbReference type="PANTHER" id="PTHR12692:SF0">
    <property type="entry name" value="GH11935P"/>
    <property type="match status" value="1"/>
</dbReference>
<evidence type="ECO:0000256" key="5">
    <source>
        <dbReference type="ARBA" id="ARBA00022729"/>
    </source>
</evidence>
<dbReference type="RefSeq" id="XP_018736679.1">
    <property type="nucleotide sequence ID" value="XM_018882287.1"/>
</dbReference>
<dbReference type="KEGG" id="slb:AWJ20_5163"/>
<feature type="transmembrane region" description="Helical" evidence="9">
    <location>
        <begin position="177"/>
        <end position="200"/>
    </location>
</feature>
<sequence>MTRLNFVALLLSLVSIVLAVDTQYDAKYVNSLKDSSGIVRLTDATFSRVVEGPRDYTVAVLLTADSPKYGCQFCKIVGPPFETIASSWKQDHPNGDGLFFAVADIADTQGSFMQLGLTHAPNLYIYPPTEKPSTVDVGFDHYQFVPNESQVKLITEYLTRTYGFKIVIHEPFAWDRLFITIGGIVLVLGILKFASGVILSILQKKQLWIAVSLVAILMFTSGHMFNQIRKTPYIAGDGRGGVIYFVGGHSNQVAIETQFIAVTYAILAFATISLIVKVPRIENPQVQMFSVSCLSVVIILAFSFLLSKFQVKNGGYPFGILDIF</sequence>
<evidence type="ECO:0000256" key="6">
    <source>
        <dbReference type="ARBA" id="ARBA00022824"/>
    </source>
</evidence>
<organism evidence="11 12">
    <name type="scientific">Sugiyamaella lignohabitans</name>
    <dbReference type="NCBI Taxonomy" id="796027"/>
    <lineage>
        <taxon>Eukaryota</taxon>
        <taxon>Fungi</taxon>
        <taxon>Dikarya</taxon>
        <taxon>Ascomycota</taxon>
        <taxon>Saccharomycotina</taxon>
        <taxon>Dipodascomycetes</taxon>
        <taxon>Dipodascales</taxon>
        <taxon>Trichomonascaceae</taxon>
        <taxon>Sugiyamaella</taxon>
    </lineage>
</organism>
<evidence type="ECO:0000313" key="12">
    <source>
        <dbReference type="Proteomes" id="UP000189580"/>
    </source>
</evidence>
<dbReference type="InterPro" id="IPR036249">
    <property type="entry name" value="Thioredoxin-like_sf"/>
</dbReference>
<reference evidence="11 12" key="1">
    <citation type="submission" date="2016-02" db="EMBL/GenBank/DDBJ databases">
        <title>Complete genome sequence and transcriptome regulation of the pentose utilising yeast Sugiyamaella lignohabitans.</title>
        <authorList>
            <person name="Bellasio M."/>
            <person name="Peymann A."/>
            <person name="Valli M."/>
            <person name="Sipitzky M."/>
            <person name="Graf A."/>
            <person name="Sauer M."/>
            <person name="Marx H."/>
            <person name="Mattanovich D."/>
        </authorList>
    </citation>
    <scope>NUCLEOTIDE SEQUENCE [LARGE SCALE GENOMIC DNA]</scope>
    <source>
        <strain evidence="11 12">CBS 10342</strain>
    </source>
</reference>
<comment type="similarity">
    <text evidence="3">Belongs to the OST3/OST6 family.</text>
</comment>
<keyword evidence="7 9" id="KW-1133">Transmembrane helix</keyword>
<keyword evidence="12" id="KW-1185">Reference proteome</keyword>
<dbReference type="GeneID" id="30037375"/>
<dbReference type="SUPFAM" id="SSF52833">
    <property type="entry name" value="Thioredoxin-like"/>
    <property type="match status" value="1"/>
</dbReference>
<evidence type="ECO:0000313" key="11">
    <source>
        <dbReference type="EMBL" id="ANB14202.1"/>
    </source>
</evidence>
<dbReference type="InterPro" id="IPR021149">
    <property type="entry name" value="OligosaccharylTrfase_OST3/OST6"/>
</dbReference>
<keyword evidence="5 10" id="KW-0732">Signal</keyword>
<name>A0A167EL43_9ASCO</name>
<evidence type="ECO:0000256" key="4">
    <source>
        <dbReference type="ARBA" id="ARBA00022692"/>
    </source>
</evidence>
<evidence type="ECO:0000256" key="10">
    <source>
        <dbReference type="SAM" id="SignalP"/>
    </source>
</evidence>
<evidence type="ECO:0000256" key="9">
    <source>
        <dbReference type="SAM" id="Phobius"/>
    </source>
</evidence>